<dbReference type="EMBL" id="CAIJEO010000002">
    <property type="protein sequence ID" value="CAD0085629.1"/>
    <property type="molecule type" value="Genomic_DNA"/>
</dbReference>
<feature type="compositionally biased region" description="Polar residues" evidence="1">
    <location>
        <begin position="27"/>
        <end position="37"/>
    </location>
</feature>
<feature type="region of interest" description="Disordered" evidence="1">
    <location>
        <begin position="220"/>
        <end position="246"/>
    </location>
</feature>
<evidence type="ECO:0000313" key="3">
    <source>
        <dbReference type="EMBL" id="CAD0085629.1"/>
    </source>
</evidence>
<dbReference type="PANTHER" id="PTHR46370:SF1">
    <property type="entry name" value="GPALPP MOTIFS-CONTAINING PROTEIN 1"/>
    <property type="match status" value="1"/>
</dbReference>
<keyword evidence="4" id="KW-1185">Reference proteome</keyword>
<reference evidence="3" key="1">
    <citation type="submission" date="2020-06" db="EMBL/GenBank/DDBJ databases">
        <authorList>
            <person name="Onetto C."/>
        </authorList>
    </citation>
    <scope>NUCLEOTIDE SEQUENCE</scope>
</reference>
<feature type="region of interest" description="Disordered" evidence="1">
    <location>
        <begin position="260"/>
        <end position="306"/>
    </location>
</feature>
<feature type="domain" description="DUF3752" evidence="2">
    <location>
        <begin position="158"/>
        <end position="304"/>
    </location>
</feature>
<protein>
    <recommendedName>
        <fullName evidence="2">DUF3752 domain-containing protein</fullName>
    </recommendedName>
</protein>
<feature type="compositionally biased region" description="Polar residues" evidence="1">
    <location>
        <begin position="180"/>
        <end position="192"/>
    </location>
</feature>
<feature type="compositionally biased region" description="Pro residues" evidence="1">
    <location>
        <begin position="76"/>
        <end position="97"/>
    </location>
</feature>
<evidence type="ECO:0000313" key="4">
    <source>
        <dbReference type="Proteomes" id="UP000714618"/>
    </source>
</evidence>
<dbReference type="AlphaFoldDB" id="A0A9N8JD05"/>
<feature type="compositionally biased region" description="Basic and acidic residues" evidence="1">
    <location>
        <begin position="277"/>
        <end position="301"/>
    </location>
</feature>
<dbReference type="PANTHER" id="PTHR46370">
    <property type="entry name" value="GPALPP MOTIFS-CONTAINING PROTEIN 1"/>
    <property type="match status" value="1"/>
</dbReference>
<dbReference type="OrthoDB" id="73491at2759"/>
<evidence type="ECO:0000259" key="2">
    <source>
        <dbReference type="Pfam" id="PF12572"/>
    </source>
</evidence>
<accession>A0A9N8JD05</accession>
<dbReference type="Pfam" id="PF12572">
    <property type="entry name" value="DUF3752"/>
    <property type="match status" value="1"/>
</dbReference>
<sequence length="341" mass="36301">MSAAGPELPPHLLAKRKRQQEEEEKNQPTTSSGANQESPKDKRQKLTDSELPPSPSPTTAGPSLPPSVPSTTVGPTLPPSDPQPTRPIAGPAPPPAPLDERPTAPPDSDDESDDDDDFGPALPTAADLNPSINNIGPSIPQPAAAPVRAQRDEWMTLPPQQDDLAARMDPSKMRARGFNTGKNARGGNTTPAGGNIAAAWTETPEEKLKRLQNEAMGVKPATAGHFDAQEAARNKEKEAEARRIREQTVSSLVSAILDNQADISLQDKARGPSLMAQHKESNPENKDDDPSKRAFNREKDIGGSSLGLVDKRTCSTRLPTLAQSSPAVAICRTSIALYTKA</sequence>
<comment type="caution">
    <text evidence="3">The sequence shown here is derived from an EMBL/GenBank/DDBJ whole genome shotgun (WGS) entry which is preliminary data.</text>
</comment>
<feature type="compositionally biased region" description="Basic and acidic residues" evidence="1">
    <location>
        <begin position="38"/>
        <end position="48"/>
    </location>
</feature>
<feature type="compositionally biased region" description="Basic and acidic residues" evidence="1">
    <location>
        <begin position="227"/>
        <end position="246"/>
    </location>
</feature>
<evidence type="ECO:0000256" key="1">
    <source>
        <dbReference type="SAM" id="MobiDB-lite"/>
    </source>
</evidence>
<feature type="compositionally biased region" description="Acidic residues" evidence="1">
    <location>
        <begin position="107"/>
        <end position="118"/>
    </location>
</feature>
<proteinExistence type="predicted"/>
<feature type="region of interest" description="Disordered" evidence="1">
    <location>
        <begin position="174"/>
        <end position="195"/>
    </location>
</feature>
<gene>
    <name evidence="3" type="ORF">AWRI4233_LOCUS299</name>
</gene>
<feature type="region of interest" description="Disordered" evidence="1">
    <location>
        <begin position="1"/>
        <end position="149"/>
    </location>
</feature>
<name>A0A9N8JD05_9PEZI</name>
<dbReference type="InterPro" id="IPR046331">
    <property type="entry name" value="GPAM1-like"/>
</dbReference>
<organism evidence="3 4">
    <name type="scientific">Aureobasidium mustum</name>
    <dbReference type="NCBI Taxonomy" id="2773714"/>
    <lineage>
        <taxon>Eukaryota</taxon>
        <taxon>Fungi</taxon>
        <taxon>Dikarya</taxon>
        <taxon>Ascomycota</taxon>
        <taxon>Pezizomycotina</taxon>
        <taxon>Dothideomycetes</taxon>
        <taxon>Dothideomycetidae</taxon>
        <taxon>Dothideales</taxon>
        <taxon>Saccotheciaceae</taxon>
        <taxon>Aureobasidium</taxon>
    </lineage>
</organism>
<dbReference type="InterPro" id="IPR022226">
    <property type="entry name" value="DUF3752"/>
</dbReference>
<dbReference type="Proteomes" id="UP000714618">
    <property type="component" value="Unassembled WGS sequence"/>
</dbReference>